<dbReference type="AlphaFoldDB" id="A0A8S9FTQ2"/>
<evidence type="ECO:0000256" key="1">
    <source>
        <dbReference type="SAM" id="Phobius"/>
    </source>
</evidence>
<proteinExistence type="predicted"/>
<keyword evidence="1" id="KW-0472">Membrane</keyword>
<sequence length="234" mass="25571">MNWDERVNIRPGIDLFAQSGVTRKKESLVSGSAPWRTSFAGGLSFLLFRRVGVSLVEQGSQLLGSVTDRSGFLLQTFAVLSMFRRCARFMADLSSFLVIVSYSKLGLCGGVELNLARSTPVGGLVLAAVVSVSYFASPAMGLCVIWLLVIWFFSRECWRGSVGKASSSWWLGELLSLIVERLCIQGVWTEQRFPLSSFEVPEFWSYRLGAAIKCGLGAEVEGTGWRAIGSCGIS</sequence>
<feature type="transmembrane region" description="Helical" evidence="1">
    <location>
        <begin position="89"/>
        <end position="105"/>
    </location>
</feature>
<protein>
    <submittedName>
        <fullName evidence="2">Uncharacterized protein</fullName>
    </submittedName>
</protein>
<evidence type="ECO:0000313" key="3">
    <source>
        <dbReference type="Proteomes" id="UP000712281"/>
    </source>
</evidence>
<keyword evidence="1" id="KW-0812">Transmembrane</keyword>
<dbReference type="Proteomes" id="UP000712281">
    <property type="component" value="Unassembled WGS sequence"/>
</dbReference>
<accession>A0A8S9FTQ2</accession>
<dbReference type="EMBL" id="QGKW02002228">
    <property type="protein sequence ID" value="KAF2537130.1"/>
    <property type="molecule type" value="Genomic_DNA"/>
</dbReference>
<organism evidence="2 3">
    <name type="scientific">Brassica cretica</name>
    <name type="common">Mustard</name>
    <dbReference type="NCBI Taxonomy" id="69181"/>
    <lineage>
        <taxon>Eukaryota</taxon>
        <taxon>Viridiplantae</taxon>
        <taxon>Streptophyta</taxon>
        <taxon>Embryophyta</taxon>
        <taxon>Tracheophyta</taxon>
        <taxon>Spermatophyta</taxon>
        <taxon>Magnoliopsida</taxon>
        <taxon>eudicotyledons</taxon>
        <taxon>Gunneridae</taxon>
        <taxon>Pentapetalae</taxon>
        <taxon>rosids</taxon>
        <taxon>malvids</taxon>
        <taxon>Brassicales</taxon>
        <taxon>Brassicaceae</taxon>
        <taxon>Brassiceae</taxon>
        <taxon>Brassica</taxon>
    </lineage>
</organism>
<keyword evidence="1" id="KW-1133">Transmembrane helix</keyword>
<reference evidence="2" key="1">
    <citation type="submission" date="2019-12" db="EMBL/GenBank/DDBJ databases">
        <title>Genome sequencing and annotation of Brassica cretica.</title>
        <authorList>
            <person name="Studholme D.J."/>
            <person name="Sarris P.F."/>
        </authorList>
    </citation>
    <scope>NUCLEOTIDE SEQUENCE</scope>
    <source>
        <strain evidence="2">PFS-001/15</strain>
        <tissue evidence="2">Leaf</tissue>
    </source>
</reference>
<name>A0A8S9FTQ2_BRACR</name>
<evidence type="ECO:0000313" key="2">
    <source>
        <dbReference type="EMBL" id="KAF2537130.1"/>
    </source>
</evidence>
<gene>
    <name evidence="2" type="ORF">F2Q68_00022922</name>
</gene>
<feature type="transmembrane region" description="Helical" evidence="1">
    <location>
        <begin position="125"/>
        <end position="153"/>
    </location>
</feature>
<comment type="caution">
    <text evidence="2">The sequence shown here is derived from an EMBL/GenBank/DDBJ whole genome shotgun (WGS) entry which is preliminary data.</text>
</comment>